<dbReference type="EMBL" id="MXAN01000093">
    <property type="protein sequence ID" value="OPH34073.1"/>
    <property type="molecule type" value="Genomic_DNA"/>
</dbReference>
<dbReference type="EMBL" id="UGQC01000001">
    <property type="protein sequence ID" value="STY99424.1"/>
    <property type="molecule type" value="Genomic_DNA"/>
</dbReference>
<dbReference type="EMBL" id="UGQC01000001">
    <property type="protein sequence ID" value="STY99182.1"/>
    <property type="molecule type" value="Genomic_DNA"/>
</dbReference>
<dbReference type="GO" id="GO:0004803">
    <property type="term" value="F:transposase activity"/>
    <property type="evidence" value="ECO:0007669"/>
    <property type="project" value="InterPro"/>
</dbReference>
<name>A0A1V4GN70_MORLA</name>
<accession>A0A1V4GN70</accession>
<dbReference type="GO" id="GO:0006313">
    <property type="term" value="P:DNA transposition"/>
    <property type="evidence" value="ECO:0007669"/>
    <property type="project" value="InterPro"/>
</dbReference>
<evidence type="ECO:0000313" key="9">
    <source>
        <dbReference type="Proteomes" id="UP000191025"/>
    </source>
</evidence>
<dbReference type="Pfam" id="PF02371">
    <property type="entry name" value="Transposase_20"/>
    <property type="match status" value="1"/>
</dbReference>
<evidence type="ECO:0000313" key="6">
    <source>
        <dbReference type="EMBL" id="STY99182.1"/>
    </source>
</evidence>
<keyword evidence="1" id="KW-0175">Coiled coil</keyword>
<organism evidence="4 9">
    <name type="scientific">Moraxella lacunata</name>
    <dbReference type="NCBI Taxonomy" id="477"/>
    <lineage>
        <taxon>Bacteria</taxon>
        <taxon>Pseudomonadati</taxon>
        <taxon>Pseudomonadota</taxon>
        <taxon>Gammaproteobacteria</taxon>
        <taxon>Moraxellales</taxon>
        <taxon>Moraxellaceae</taxon>
        <taxon>Moraxella</taxon>
    </lineage>
</organism>
<evidence type="ECO:0000313" key="8">
    <source>
        <dbReference type="EMBL" id="STZ01457.1"/>
    </source>
</evidence>
<evidence type="ECO:0000256" key="1">
    <source>
        <dbReference type="SAM" id="Coils"/>
    </source>
</evidence>
<dbReference type="EMBL" id="UGQC01000001">
    <property type="protein sequence ID" value="STZ01457.1"/>
    <property type="molecule type" value="Genomic_DNA"/>
</dbReference>
<evidence type="ECO:0000313" key="10">
    <source>
        <dbReference type="Proteomes" id="UP000254107"/>
    </source>
</evidence>
<evidence type="ECO:0000313" key="4">
    <source>
        <dbReference type="EMBL" id="OPH34073.1"/>
    </source>
</evidence>
<feature type="domain" description="Transposase IS116/IS110/IS902 C-terminal" evidence="3">
    <location>
        <begin position="198"/>
        <end position="272"/>
    </location>
</feature>
<feature type="domain" description="Transposase IS110-like N-terminal" evidence="2">
    <location>
        <begin position="8"/>
        <end position="158"/>
    </location>
</feature>
<dbReference type="EMBL" id="UGQC01000001">
    <property type="protein sequence ID" value="STY98740.1"/>
    <property type="molecule type" value="Genomic_DNA"/>
</dbReference>
<dbReference type="GO" id="GO:0003677">
    <property type="term" value="F:DNA binding"/>
    <property type="evidence" value="ECO:0007669"/>
    <property type="project" value="InterPro"/>
</dbReference>
<dbReference type="PANTHER" id="PTHR33055">
    <property type="entry name" value="TRANSPOSASE FOR INSERTION SEQUENCE ELEMENT IS1111A"/>
    <property type="match status" value="1"/>
</dbReference>
<sequence length="327" mass="36547">MDDPLYYIGIDVAKHKFDVAVKLPNGKYKHKVFCNHHQGFDEFICWLNAFDGRFCAVMEATNIYHEALADCLVAQNIMVSIINPKCSASFAKSDNLRSKTDKIDAKLLADYACEKGHKLVCYQPMLPAQRQLLRKSRQLDHLKDKLAQEKVRLSMLIDEDCIAYTKAMIDFIKGQIKALQQSIRQCVASDDTLKQNVSLLLSIPAIGFDSAVKLICYLGDGSRFKNAKAAAAFAGLTPMIKSSGSSLHQVMGISKIGQADIRKALYCPAMNFAFGRYKDGAYRLFVDRLNSQGKAKKVVITALMRKLVSIAQAVLQTQTPFKLELHR</sequence>
<reference evidence="9" key="1">
    <citation type="submission" date="2017-03" db="EMBL/GenBank/DDBJ databases">
        <title>Draft genome sequence of Moraxella equi CCUG 4950T type strain.</title>
        <authorList>
            <person name="Salva-Serra F."/>
            <person name="Engstrom-Jakobsson H."/>
            <person name="Thorell K."/>
            <person name="Jaen-Luchoro D."/>
            <person name="Gonzales-Siles L."/>
            <person name="Karlsson R."/>
            <person name="Yazdan S."/>
            <person name="Boulund F."/>
            <person name="Johnning A."/>
            <person name="Engstrand L."/>
            <person name="Kristiansson E."/>
            <person name="Moore E."/>
        </authorList>
    </citation>
    <scope>NUCLEOTIDE SEQUENCE [LARGE SCALE GENOMIC DNA]</scope>
    <source>
        <strain evidence="9">CCUG 4441</strain>
    </source>
</reference>
<dbReference type="InterPro" id="IPR047650">
    <property type="entry name" value="Transpos_IS110"/>
</dbReference>
<dbReference type="RefSeq" id="WP_062501710.1">
    <property type="nucleotide sequence ID" value="NZ_MXAN01000093.1"/>
</dbReference>
<dbReference type="Pfam" id="PF01548">
    <property type="entry name" value="DEDD_Tnp_IS110"/>
    <property type="match status" value="1"/>
</dbReference>
<keyword evidence="10" id="KW-1185">Reference proteome</keyword>
<evidence type="ECO:0000259" key="3">
    <source>
        <dbReference type="Pfam" id="PF02371"/>
    </source>
</evidence>
<gene>
    <name evidence="4" type="ORF">B5J94_11890</name>
    <name evidence="5" type="ORF">NCTC7911_00103</name>
    <name evidence="6" type="ORF">NCTC7911_00555</name>
    <name evidence="7" type="ORF">NCTC7911_00800</name>
    <name evidence="8" type="ORF">NCTC7911_02886</name>
</gene>
<feature type="coiled-coil region" evidence="1">
    <location>
        <begin position="132"/>
        <end position="159"/>
    </location>
</feature>
<dbReference type="InterPro" id="IPR003346">
    <property type="entry name" value="Transposase_20"/>
</dbReference>
<dbReference type="AlphaFoldDB" id="A0A1V4GN70"/>
<dbReference type="Proteomes" id="UP000191025">
    <property type="component" value="Unassembled WGS sequence"/>
</dbReference>
<dbReference type="InterPro" id="IPR002525">
    <property type="entry name" value="Transp_IS110-like_N"/>
</dbReference>
<dbReference type="PANTHER" id="PTHR33055:SF3">
    <property type="entry name" value="PUTATIVE TRANSPOSASE FOR IS117-RELATED"/>
    <property type="match status" value="1"/>
</dbReference>
<evidence type="ECO:0000313" key="7">
    <source>
        <dbReference type="EMBL" id="STY99424.1"/>
    </source>
</evidence>
<protein>
    <submittedName>
        <fullName evidence="4">IS110 family transposase</fullName>
    </submittedName>
    <submittedName>
        <fullName evidence="5">Transposase IS116/IS110/IS902 family</fullName>
    </submittedName>
</protein>
<proteinExistence type="predicted"/>
<evidence type="ECO:0000259" key="2">
    <source>
        <dbReference type="Pfam" id="PF01548"/>
    </source>
</evidence>
<dbReference type="GeneID" id="302271367"/>
<reference evidence="5 10" key="3">
    <citation type="submission" date="2018-06" db="EMBL/GenBank/DDBJ databases">
        <authorList>
            <consortium name="Pathogen Informatics"/>
            <person name="Doyle S."/>
        </authorList>
    </citation>
    <scope>NUCLEOTIDE SEQUENCE [LARGE SCALE GENOMIC DNA]</scope>
    <source>
        <strain evidence="5 10">NCTC7911</strain>
    </source>
</reference>
<evidence type="ECO:0000313" key="5">
    <source>
        <dbReference type="EMBL" id="STY98740.1"/>
    </source>
</evidence>
<dbReference type="Proteomes" id="UP000254107">
    <property type="component" value="Unassembled WGS sequence"/>
</dbReference>
<reference evidence="4" key="2">
    <citation type="submission" date="2017-03" db="EMBL/GenBank/DDBJ databases">
        <authorList>
            <person name="Afonso C.L."/>
            <person name="Miller P.J."/>
            <person name="Scott M.A."/>
            <person name="Spackman E."/>
            <person name="Goraichik I."/>
            <person name="Dimitrov K.M."/>
            <person name="Suarez D.L."/>
            <person name="Swayne D.E."/>
        </authorList>
    </citation>
    <scope>NUCLEOTIDE SEQUENCE</scope>
    <source>
        <strain evidence="4">CCUG 4441</strain>
    </source>
</reference>